<gene>
    <name evidence="3" type="ORF">T4A_13111</name>
</gene>
<dbReference type="EMBL" id="JYDR01000173">
    <property type="protein sequence ID" value="KRY66333.1"/>
    <property type="molecule type" value="Genomic_DNA"/>
</dbReference>
<dbReference type="GO" id="GO:0006309">
    <property type="term" value="P:apoptotic DNA fragmentation"/>
    <property type="evidence" value="ECO:0007669"/>
    <property type="project" value="TreeGrafter"/>
</dbReference>
<dbReference type="Pfam" id="PF03265">
    <property type="entry name" value="DNase_II"/>
    <property type="match status" value="4"/>
</dbReference>
<protein>
    <submittedName>
        <fullName evidence="3">Plancitoxin-1</fullName>
    </submittedName>
</protein>
<dbReference type="PANTHER" id="PTHR10858:SF23">
    <property type="entry name" value="DEOXYRIBONUCLEASE II"/>
    <property type="match status" value="1"/>
</dbReference>
<dbReference type="InterPro" id="IPR004947">
    <property type="entry name" value="DNase_II"/>
</dbReference>
<feature type="non-terminal residue" evidence="3">
    <location>
        <position position="1430"/>
    </location>
</feature>
<feature type="non-terminal residue" evidence="3">
    <location>
        <position position="1"/>
    </location>
</feature>
<comment type="caution">
    <text evidence="3">The sequence shown here is derived from an EMBL/GenBank/DDBJ whole genome shotgun (WGS) entry which is preliminary data.</text>
</comment>
<proteinExistence type="inferred from homology"/>
<keyword evidence="2" id="KW-0378">Hydrolase</keyword>
<evidence type="ECO:0000256" key="1">
    <source>
        <dbReference type="ARBA" id="ARBA00007527"/>
    </source>
</evidence>
<evidence type="ECO:0000313" key="3">
    <source>
        <dbReference type="EMBL" id="KRY66333.1"/>
    </source>
</evidence>
<reference evidence="3 4" key="1">
    <citation type="submission" date="2015-01" db="EMBL/GenBank/DDBJ databases">
        <title>Evolution of Trichinella species and genotypes.</title>
        <authorList>
            <person name="Korhonen P.K."/>
            <person name="Edoardo P."/>
            <person name="Giuseppe L.R."/>
            <person name="Gasser R.B."/>
        </authorList>
    </citation>
    <scope>NUCLEOTIDE SEQUENCE [LARGE SCALE GENOMIC DNA]</scope>
    <source>
        <strain evidence="3">ISS13</strain>
    </source>
</reference>
<dbReference type="Proteomes" id="UP000054632">
    <property type="component" value="Unassembled WGS sequence"/>
</dbReference>
<dbReference type="PANTHER" id="PTHR10858">
    <property type="entry name" value="DEOXYRIBONUCLEASE II"/>
    <property type="match status" value="1"/>
</dbReference>
<dbReference type="GO" id="GO:0004531">
    <property type="term" value="F:deoxyribonuclease II activity"/>
    <property type="evidence" value="ECO:0007669"/>
    <property type="project" value="InterPro"/>
</dbReference>
<sequence length="1430" mass="156475">LYKAPAQPRGMTLIAGGAAVNWVANPVDVVQNAGHSFAKVLEHVIAADASNKFIAYNNIPPDVPKESKMKLHGLFTQYQDFLKLKLMQLINSRPNLRKLISDESKILPPLTVTQEISTAGPGGLKITIYSKGEKSRYEIYRRILVKKLKAIIKVWTTRDKTLKSDCRILGRNIRLVTSPIAVNGQASSLENDVSQWLKSQAKEPAMALCIDAEGIFTPPARNIGKALIAGGAAAWQDTVDLTGAAGHAVVKPLEHVIAANDANKFIAYNNIPPDIPKVKTKSNSKGVLMMNPNVADEASWIVHTIPGFPKALRGYVFPPAEIQKGHLFICLTIKESEIDAIAMAIRIATPLIYHNDIPDAEINSRPNLKKLVNGESRLTPPLTVTRQISTAAAAGLKVTIYSKSEKSRYEIYRRVLVKKLKTSIKVWTTRDKTLKSDCRILGRNIKLVTSPITISGHASSLESDVSQWLISEPGNKFCAIDKPYQKSQAKEPSIAVCIDDATIFGHFNLIGQTPAQNIGKALIPGGAGAWQNTADVTRDAGHSFGKALEHVIAVEATNKFIAYNNVPPDIPKPKTKSNSKGVLMMNPTPADEAAWIVHTVPGFPKALRGYLFPPEEIQKGHLFICLTIKESKIDAIAITMRIATPLIYHNDIPDSEIDSRPNLKKLVNVESRFIPPLTITRDISTAAPGGLKVTIYSKGEKSRFVWTTRDKTLKSDCRILGRNIRLVTSPISVSGHASSLENDVSQWLISEPGNKFCAVDKPYQKSQTKEPAMAICIDDASIFTRFNEIAIFNSYIKMVIVYKAPAQNTGKALIAGVGAAAWQNTPDLTGAAGHVVVKSLEHVIAADAANKFIAYSNIPPDIPKVKTKSNSKGVLMMNPNVADEASWIVHTIPGFPKALRGYVFPPAEIQKGHLFICLTIKESEIDAIAMAIRIATPLIYHNDIPDAEINSRPNLKKLVNGESRLTPPLTVTRQISTAAAAGLKVTIYSKSEKSRYEIYRRVLVKKLKTSIKVWTTRDKTLKSDCRILGRNIKLVISPIAVNGQASSLENDVSQWLISEPGNKFCAIDKPYQKSQAKEPSIAVCIDDATIFGHFNLIGQSVDNCYEITTLLGKEFIYFTLICCRAIMYKVPAQNTGKALIAGAAGAWQNTAAVTGANGHSFAKALEHVIAANAANKFIAYNNIPPDIPKVETKSNSKGVLMMNPGGADEASWIVHTIPGFPKALRGYVFPPAEIQKGHLLICLTIKESEIDAIAMAIRIATPLIYHNDIPDAEINSRPNLKKLVNGESRLTPPLTVTRQISTAAAAGLKVTIYSKSEKSRYEIYRRVLVKKLKATIKVWTTRDKTLKSDCRILGRNIKLVISPIAVNGQASSLENDVSQWLISEPGNKFCAIDKPYHKSQTKEPSMAVCIDDATIFGHFNLIGQNVENCT</sequence>
<name>A0A0V1DXS1_TRIPS</name>
<accession>A0A0V1DXS1</accession>
<evidence type="ECO:0000256" key="2">
    <source>
        <dbReference type="ARBA" id="ARBA00022801"/>
    </source>
</evidence>
<comment type="similarity">
    <text evidence="1">Belongs to the DNase II family.</text>
</comment>
<organism evidence="3 4">
    <name type="scientific">Trichinella pseudospiralis</name>
    <name type="common">Parasitic roundworm</name>
    <dbReference type="NCBI Taxonomy" id="6337"/>
    <lineage>
        <taxon>Eukaryota</taxon>
        <taxon>Metazoa</taxon>
        <taxon>Ecdysozoa</taxon>
        <taxon>Nematoda</taxon>
        <taxon>Enoplea</taxon>
        <taxon>Dorylaimia</taxon>
        <taxon>Trichinellida</taxon>
        <taxon>Trichinellidae</taxon>
        <taxon>Trichinella</taxon>
    </lineage>
</organism>
<evidence type="ECO:0000313" key="4">
    <source>
        <dbReference type="Proteomes" id="UP000054632"/>
    </source>
</evidence>